<feature type="region of interest" description="Disordered" evidence="1">
    <location>
        <begin position="120"/>
        <end position="150"/>
    </location>
</feature>
<evidence type="ECO:0000313" key="3">
    <source>
        <dbReference type="EMBL" id="KYO40222.1"/>
    </source>
</evidence>
<dbReference type="SUPFAM" id="SSF56436">
    <property type="entry name" value="C-type lectin-like"/>
    <property type="match status" value="1"/>
</dbReference>
<evidence type="ECO:0000313" key="4">
    <source>
        <dbReference type="Proteomes" id="UP000050525"/>
    </source>
</evidence>
<dbReference type="AlphaFoldDB" id="A0A151NTJ9"/>
<gene>
    <name evidence="3" type="ORF">Y1Q_0023933</name>
</gene>
<accession>A0A151NTJ9</accession>
<feature type="signal peptide" evidence="2">
    <location>
        <begin position="1"/>
        <end position="21"/>
    </location>
</feature>
<feature type="compositionally biased region" description="Polar residues" evidence="1">
    <location>
        <begin position="120"/>
        <end position="141"/>
    </location>
</feature>
<dbReference type="Proteomes" id="UP000050525">
    <property type="component" value="Unassembled WGS sequence"/>
</dbReference>
<comment type="caution">
    <text evidence="3">The sequence shown here is derived from an EMBL/GenBank/DDBJ whole genome shotgun (WGS) entry which is preliminary data.</text>
</comment>
<dbReference type="InterPro" id="IPR016187">
    <property type="entry name" value="CTDL_fold"/>
</dbReference>
<reference evidence="3 4" key="1">
    <citation type="journal article" date="2012" name="Genome Biol.">
        <title>Sequencing three crocodilian genomes to illuminate the evolution of archosaurs and amniotes.</title>
        <authorList>
            <person name="St John J.A."/>
            <person name="Braun E.L."/>
            <person name="Isberg S.R."/>
            <person name="Miles L.G."/>
            <person name="Chong A.Y."/>
            <person name="Gongora J."/>
            <person name="Dalzell P."/>
            <person name="Moran C."/>
            <person name="Bed'hom B."/>
            <person name="Abzhanov A."/>
            <person name="Burgess S.C."/>
            <person name="Cooksey A.M."/>
            <person name="Castoe T.A."/>
            <person name="Crawford N.G."/>
            <person name="Densmore L.D."/>
            <person name="Drew J.C."/>
            <person name="Edwards S.V."/>
            <person name="Faircloth B.C."/>
            <person name="Fujita M.K."/>
            <person name="Greenwold M.J."/>
            <person name="Hoffmann F.G."/>
            <person name="Howard J.M."/>
            <person name="Iguchi T."/>
            <person name="Janes D.E."/>
            <person name="Khan S.Y."/>
            <person name="Kohno S."/>
            <person name="de Koning A.J."/>
            <person name="Lance S.L."/>
            <person name="McCarthy F.M."/>
            <person name="McCormack J.E."/>
            <person name="Merchant M.E."/>
            <person name="Peterson D.G."/>
            <person name="Pollock D.D."/>
            <person name="Pourmand N."/>
            <person name="Raney B.J."/>
            <person name="Roessler K.A."/>
            <person name="Sanford J.R."/>
            <person name="Sawyer R.H."/>
            <person name="Schmidt C.J."/>
            <person name="Triplett E.W."/>
            <person name="Tuberville T.D."/>
            <person name="Venegas-Anaya M."/>
            <person name="Howard J.T."/>
            <person name="Jarvis E.D."/>
            <person name="Guillette L.J.Jr."/>
            <person name="Glenn T.C."/>
            <person name="Green R.E."/>
            <person name="Ray D.A."/>
        </authorList>
    </citation>
    <scope>NUCLEOTIDE SEQUENCE [LARGE SCALE GENOMIC DNA]</scope>
    <source>
        <strain evidence="3">KSC_2009_1</strain>
    </source>
</reference>
<protein>
    <submittedName>
        <fullName evidence="3">Uncharacterized protein</fullName>
    </submittedName>
</protein>
<evidence type="ECO:0000256" key="2">
    <source>
        <dbReference type="SAM" id="SignalP"/>
    </source>
</evidence>
<feature type="chain" id="PRO_5007586350" evidence="2">
    <location>
        <begin position="22"/>
        <end position="220"/>
    </location>
</feature>
<proteinExistence type="predicted"/>
<keyword evidence="2" id="KW-0732">Signal</keyword>
<sequence length="220" mass="23580">MAGGSIMVWFVISANSPIMASVPESDWGRGGVGMLRSCCENRAREQLGAELCVDKAGTSCLLCPLGWLQQGPWCYSVSDAFSSWEGSRANCTTRLLVPEGWEKQGGWAVRLAWPPRASWSGTNVMKPTTGSDSASRAQPETSWVGDPGTRGIRLRMTPGPPQEQCGAFRDKQSIYPDLSQAASLDLPAPSLGPGLTSSPPASQPHLGCMKLWALGRLCWP</sequence>
<organism evidence="3 4">
    <name type="scientific">Alligator mississippiensis</name>
    <name type="common">American alligator</name>
    <dbReference type="NCBI Taxonomy" id="8496"/>
    <lineage>
        <taxon>Eukaryota</taxon>
        <taxon>Metazoa</taxon>
        <taxon>Chordata</taxon>
        <taxon>Craniata</taxon>
        <taxon>Vertebrata</taxon>
        <taxon>Euteleostomi</taxon>
        <taxon>Archelosauria</taxon>
        <taxon>Archosauria</taxon>
        <taxon>Crocodylia</taxon>
        <taxon>Alligatoridae</taxon>
        <taxon>Alligatorinae</taxon>
        <taxon>Alligator</taxon>
    </lineage>
</organism>
<dbReference type="EMBL" id="AKHW03002060">
    <property type="protein sequence ID" value="KYO40222.1"/>
    <property type="molecule type" value="Genomic_DNA"/>
</dbReference>
<keyword evidence="4" id="KW-1185">Reference proteome</keyword>
<name>A0A151NTJ9_ALLMI</name>
<evidence type="ECO:0000256" key="1">
    <source>
        <dbReference type="SAM" id="MobiDB-lite"/>
    </source>
</evidence>